<feature type="coiled-coil region" evidence="1">
    <location>
        <begin position="10"/>
        <end position="173"/>
    </location>
</feature>
<evidence type="ECO:0000313" key="4">
    <source>
        <dbReference type="EMBL" id="KGG79486.1"/>
    </source>
</evidence>
<dbReference type="Gene3D" id="1.10.287.1490">
    <property type="match status" value="1"/>
</dbReference>
<evidence type="ECO:0000259" key="2">
    <source>
        <dbReference type="Pfam" id="PF02591"/>
    </source>
</evidence>
<dbReference type="InterPro" id="IPR056003">
    <property type="entry name" value="CT398_CC_hairpin"/>
</dbReference>
<keyword evidence="1" id="KW-0175">Coiled coil</keyword>
<protein>
    <submittedName>
        <fullName evidence="4">Uncharacterized protein</fullName>
    </submittedName>
</protein>
<dbReference type="AlphaFoldDB" id="A0A096DJN1"/>
<gene>
    <name evidence="4" type="ORF">Y919_11730</name>
</gene>
<evidence type="ECO:0000313" key="5">
    <source>
        <dbReference type="Proteomes" id="UP000029622"/>
    </source>
</evidence>
<name>A0A096DJN1_9FIRM</name>
<sequence length="239" mass="28774">MVQLELLWQLQKHYLELNRLERKLKDLNKRDEIEEFKVKIHQYEYDLENKKTRLEVNNMKINRYNSKVNQLKYEFKEIENKLYSGKIKDIKQLTYMESESKKIKEEIEKLETEIILLMEEIDKLRNEIIEVEKTYDELKKNLEQIIIDNDSLMQKVELDIKKEKEIIDRISADIDEVSLKKFNKLLKNKGRAVVEVEGDKCTGCYMVVPLSILSKLKYSDSITYCDNCGRILYYKKQEE</sequence>
<reference evidence="4 5" key="1">
    <citation type="submission" date="2013-12" db="EMBL/GenBank/DDBJ databases">
        <title>Draft genome sequence of Caloranaerobacter sp. H53214.</title>
        <authorList>
            <person name="Jiang L.J."/>
            <person name="Shao Z.Z."/>
            <person name="Long M.N."/>
        </authorList>
    </citation>
    <scope>NUCLEOTIDE SEQUENCE [LARGE SCALE GENOMIC DNA]</scope>
    <source>
        <strain evidence="4 5">H53214</strain>
    </source>
</reference>
<proteinExistence type="predicted"/>
<feature type="domain" description="C4-type zinc ribbon" evidence="2">
    <location>
        <begin position="200"/>
        <end position="232"/>
    </location>
</feature>
<dbReference type="Proteomes" id="UP000029622">
    <property type="component" value="Unassembled WGS sequence"/>
</dbReference>
<accession>A0A096DJN1</accession>
<evidence type="ECO:0000259" key="3">
    <source>
        <dbReference type="Pfam" id="PF24481"/>
    </source>
</evidence>
<dbReference type="InterPro" id="IPR003743">
    <property type="entry name" value="Zf-RING_7"/>
</dbReference>
<feature type="domain" description="CT398-like coiled coil hairpin" evidence="3">
    <location>
        <begin position="11"/>
        <end position="189"/>
    </location>
</feature>
<dbReference type="RefSeq" id="WP_035165039.1">
    <property type="nucleotide sequence ID" value="NZ_AZTB01000097.1"/>
</dbReference>
<dbReference type="Pfam" id="PF02591">
    <property type="entry name" value="Zn_ribbon_9"/>
    <property type="match status" value="1"/>
</dbReference>
<comment type="caution">
    <text evidence="4">The sequence shown here is derived from an EMBL/GenBank/DDBJ whole genome shotgun (WGS) entry which is preliminary data.</text>
</comment>
<dbReference type="EMBL" id="AZTB01000097">
    <property type="protein sequence ID" value="KGG79486.1"/>
    <property type="molecule type" value="Genomic_DNA"/>
</dbReference>
<dbReference type="STRING" id="1156417.Y919_11730"/>
<organism evidence="4 5">
    <name type="scientific">Caloranaerobacter azorensis H53214</name>
    <dbReference type="NCBI Taxonomy" id="1156417"/>
    <lineage>
        <taxon>Bacteria</taxon>
        <taxon>Bacillati</taxon>
        <taxon>Bacillota</taxon>
        <taxon>Tissierellia</taxon>
        <taxon>Tissierellales</taxon>
        <taxon>Thermohalobacteraceae</taxon>
        <taxon>Caloranaerobacter</taxon>
    </lineage>
</organism>
<dbReference type="Pfam" id="PF24481">
    <property type="entry name" value="CT398_CC"/>
    <property type="match status" value="1"/>
</dbReference>
<evidence type="ECO:0000256" key="1">
    <source>
        <dbReference type="SAM" id="Coils"/>
    </source>
</evidence>